<sequence length="663" mass="70210">MPRPPDFSSLFATTDSGLIKGRKKVALEEIVTDLAHTVPPLQAVDGVATAAEVTDPGTREEAGRVSGSASTQIADGIQVVHSGSGRYLTNLKDHSLCLKGFHRLVTCGALVATAPIDTDRPRHGHRPRVSKGLEVLRHVAIWQLELICFVIVKIAAQTTGFAVVVSRDSDQDVVDQIVRDPQSKDQNHSVNFYRYHFGHRHRGPLGQSVPLLILHRHGELGQLRAAKVAALSGDVGAGGGVGGQSLALHVPAALVKTDIVHAVVEEPGRVDHGVAVSERARGVADEATVTVGAVGFSLRGAAAGAGPAAAVHAALDCADFPALTELLRSGGLFPVSHLHVVFGVQVVVATKTLHRAGVRSGNGDDRDTFPVVVHLHAGVHLDDSEPAALDKMELIAAQSQRENSTRVFFTEGDDVPVHFHLYQLDSRPDLLILTSILQHNAKLLQVGLIGDASHLVRTSALEVVALPIKGHKVRVTGHHTRGDRIAASDPLHHLALLPGGTSRLIGRQTSPSGARVALGAALTAPEGGSGFHIAALVHAAALLFGDTRGATEYEAVIADTRLHTGREPGILQLSASATTLLATEPLGVLPHRPHTLPEKLPGTETAMYSFQSYCRRCLCGSPGASRSGLRNETCSRITTPGLVPEEGGEEEEEEERRRRGGER</sequence>
<name>A0A4Z2HDL4_9TELE</name>
<evidence type="ECO:0000256" key="1">
    <source>
        <dbReference type="SAM" id="MobiDB-lite"/>
    </source>
</evidence>
<reference evidence="2 3" key="1">
    <citation type="submission" date="2019-03" db="EMBL/GenBank/DDBJ databases">
        <title>First draft genome of Liparis tanakae, snailfish: a comprehensive survey of snailfish specific genes.</title>
        <authorList>
            <person name="Kim W."/>
            <person name="Song I."/>
            <person name="Jeong J.-H."/>
            <person name="Kim D."/>
            <person name="Kim S."/>
            <person name="Ryu S."/>
            <person name="Song J.Y."/>
            <person name="Lee S.K."/>
        </authorList>
    </citation>
    <scope>NUCLEOTIDE SEQUENCE [LARGE SCALE GENOMIC DNA]</scope>
    <source>
        <tissue evidence="2">Muscle</tissue>
    </source>
</reference>
<dbReference type="EMBL" id="SRLO01000266">
    <property type="protein sequence ID" value="TNN63796.1"/>
    <property type="molecule type" value="Genomic_DNA"/>
</dbReference>
<dbReference type="AlphaFoldDB" id="A0A4Z2HDL4"/>
<keyword evidence="3" id="KW-1185">Reference proteome</keyword>
<accession>A0A4Z2HDL4</accession>
<organism evidence="2 3">
    <name type="scientific">Liparis tanakae</name>
    <name type="common">Tanaka's snailfish</name>
    <dbReference type="NCBI Taxonomy" id="230148"/>
    <lineage>
        <taxon>Eukaryota</taxon>
        <taxon>Metazoa</taxon>
        <taxon>Chordata</taxon>
        <taxon>Craniata</taxon>
        <taxon>Vertebrata</taxon>
        <taxon>Euteleostomi</taxon>
        <taxon>Actinopterygii</taxon>
        <taxon>Neopterygii</taxon>
        <taxon>Teleostei</taxon>
        <taxon>Neoteleostei</taxon>
        <taxon>Acanthomorphata</taxon>
        <taxon>Eupercaria</taxon>
        <taxon>Perciformes</taxon>
        <taxon>Cottioidei</taxon>
        <taxon>Cottales</taxon>
        <taxon>Liparidae</taxon>
        <taxon>Liparis</taxon>
    </lineage>
</organism>
<protein>
    <submittedName>
        <fullName evidence="2">Uncharacterized protein</fullName>
    </submittedName>
</protein>
<feature type="region of interest" description="Disordered" evidence="1">
    <location>
        <begin position="623"/>
        <end position="663"/>
    </location>
</feature>
<dbReference type="Proteomes" id="UP000314294">
    <property type="component" value="Unassembled WGS sequence"/>
</dbReference>
<comment type="caution">
    <text evidence="2">The sequence shown here is derived from an EMBL/GenBank/DDBJ whole genome shotgun (WGS) entry which is preliminary data.</text>
</comment>
<evidence type="ECO:0000313" key="3">
    <source>
        <dbReference type="Proteomes" id="UP000314294"/>
    </source>
</evidence>
<evidence type="ECO:0000313" key="2">
    <source>
        <dbReference type="EMBL" id="TNN63796.1"/>
    </source>
</evidence>
<feature type="compositionally biased region" description="Polar residues" evidence="1">
    <location>
        <begin position="628"/>
        <end position="638"/>
    </location>
</feature>
<gene>
    <name evidence="2" type="ORF">EYF80_025998</name>
</gene>
<proteinExistence type="predicted"/>